<dbReference type="Gene3D" id="3.40.50.300">
    <property type="entry name" value="P-loop containing nucleotide triphosphate hydrolases"/>
    <property type="match status" value="1"/>
</dbReference>
<feature type="region of interest" description="Disordered" evidence="10">
    <location>
        <begin position="567"/>
        <end position="600"/>
    </location>
</feature>
<dbReference type="EC" id="2.5.1.75" evidence="3"/>
<proteinExistence type="inferred from homology"/>
<feature type="region of interest" description="Disordered" evidence="10">
    <location>
        <begin position="105"/>
        <end position="154"/>
    </location>
</feature>
<dbReference type="HAMAP" id="MF_00185">
    <property type="entry name" value="IPP_trans"/>
    <property type="match status" value="1"/>
</dbReference>
<dbReference type="InterPro" id="IPR027417">
    <property type="entry name" value="P-loop_NTPase"/>
</dbReference>
<feature type="compositionally biased region" description="Low complexity" evidence="10">
    <location>
        <begin position="45"/>
        <end position="60"/>
    </location>
</feature>
<evidence type="ECO:0000313" key="12">
    <source>
        <dbReference type="Proteomes" id="UP001165090"/>
    </source>
</evidence>
<evidence type="ECO:0000256" key="9">
    <source>
        <dbReference type="ARBA" id="ARBA00049563"/>
    </source>
</evidence>
<feature type="region of interest" description="Disordered" evidence="10">
    <location>
        <begin position="39"/>
        <end position="62"/>
    </location>
</feature>
<name>A0ABQ5S510_9CHLO</name>
<comment type="similarity">
    <text evidence="2">Belongs to the IPP transferase family.</text>
</comment>
<evidence type="ECO:0000256" key="4">
    <source>
        <dbReference type="ARBA" id="ARBA00022679"/>
    </source>
</evidence>
<dbReference type="PANTHER" id="PTHR11088:SF60">
    <property type="entry name" value="TRNA DIMETHYLALLYLTRANSFERASE"/>
    <property type="match status" value="1"/>
</dbReference>
<dbReference type="EMBL" id="BSDZ01000021">
    <property type="protein sequence ID" value="GLI64936.1"/>
    <property type="molecule type" value="Genomic_DNA"/>
</dbReference>
<dbReference type="InterPro" id="IPR018022">
    <property type="entry name" value="IPT"/>
</dbReference>
<organism evidence="11 12">
    <name type="scientific">Volvox africanus</name>
    <dbReference type="NCBI Taxonomy" id="51714"/>
    <lineage>
        <taxon>Eukaryota</taxon>
        <taxon>Viridiplantae</taxon>
        <taxon>Chlorophyta</taxon>
        <taxon>core chlorophytes</taxon>
        <taxon>Chlorophyceae</taxon>
        <taxon>CS clade</taxon>
        <taxon>Chlamydomonadales</taxon>
        <taxon>Volvocaceae</taxon>
        <taxon>Volvox</taxon>
    </lineage>
</organism>
<evidence type="ECO:0000256" key="8">
    <source>
        <dbReference type="ARBA" id="ARBA00022842"/>
    </source>
</evidence>
<feature type="region of interest" description="Disordered" evidence="10">
    <location>
        <begin position="276"/>
        <end position="296"/>
    </location>
</feature>
<evidence type="ECO:0000256" key="10">
    <source>
        <dbReference type="SAM" id="MobiDB-lite"/>
    </source>
</evidence>
<keyword evidence="4" id="KW-0808">Transferase</keyword>
<dbReference type="Proteomes" id="UP001165090">
    <property type="component" value="Unassembled WGS sequence"/>
</dbReference>
<evidence type="ECO:0000313" key="11">
    <source>
        <dbReference type="EMBL" id="GLI64936.1"/>
    </source>
</evidence>
<comment type="cofactor">
    <cofactor evidence="1">
        <name>Mg(2+)</name>
        <dbReference type="ChEBI" id="CHEBI:18420"/>
    </cofactor>
</comment>
<keyword evidence="5" id="KW-0819">tRNA processing</keyword>
<evidence type="ECO:0000256" key="7">
    <source>
        <dbReference type="ARBA" id="ARBA00022840"/>
    </source>
</evidence>
<accession>A0ABQ5S510</accession>
<evidence type="ECO:0000256" key="1">
    <source>
        <dbReference type="ARBA" id="ARBA00001946"/>
    </source>
</evidence>
<keyword evidence="6" id="KW-0547">Nucleotide-binding</keyword>
<feature type="compositionally biased region" description="Pro residues" evidence="10">
    <location>
        <begin position="569"/>
        <end position="579"/>
    </location>
</feature>
<dbReference type="InterPro" id="IPR039657">
    <property type="entry name" value="Dimethylallyltransferase"/>
</dbReference>
<dbReference type="PANTHER" id="PTHR11088">
    <property type="entry name" value="TRNA DIMETHYLALLYLTRANSFERASE"/>
    <property type="match status" value="1"/>
</dbReference>
<comment type="caution">
    <text evidence="11">The sequence shown here is derived from an EMBL/GenBank/DDBJ whole genome shotgun (WGS) entry which is preliminary data.</text>
</comment>
<evidence type="ECO:0000256" key="6">
    <source>
        <dbReference type="ARBA" id="ARBA00022741"/>
    </source>
</evidence>
<sequence length="633" mass="67192">MTAGGSRVTHVMLCSSAVVATSSTMTGSLALGAREAQYEETQDDLSPSVLPPQLSSQQSLTVQAETADPVSVLGSGATQPRPLVVIVTGPTAVGKTAISLMLAQRLTQPQRQQPERQGVTDRGAGDEVTGISEGSHAEAGGSDVDYGREDGGLPTCPRGEVISADSVQIYRGLDVGSDKLPPDERRGVPHHLIDVRDALEDFSAGEFFECARPVLEDIVRRGGVPLVVGGTGLYLRWLVVGKGGAPKAKPEILAAVEAALKTAWEAAEAEKRAAANAAAATDTTPIPTTRTETPAGVRGDGCTEVYGACTASLVENPMAAAVGTSCLTEDDKWEAAAALLLKWGDEVAYERIRAERNNYYRLERALSILLMHPGSRLADFEPRADPNSGPDFDFRCFFLHRPRLQLYDRIAARVEEMILGGGLLEEAAMLLRRGLTPGSNMAAKAIGYRQAMEWLIAAKAAGRPVGLADLCMLHGAICQATHKLVRSQMTWFRDDPLYKWIDVDGRDPEDVVAEILREVAKPRHEGGCGDSGRLSKEEQKAVMRYKPQLKLLTDANAKAAATLAAAAPVAPPPPPPPQVMPTDPDLPLSLPPPPRPVKPKSKAALAAEAAAAVAAAAEAQLAPLLARINEELL</sequence>
<keyword evidence="7" id="KW-0067">ATP-binding</keyword>
<evidence type="ECO:0000256" key="2">
    <source>
        <dbReference type="ARBA" id="ARBA00005842"/>
    </source>
</evidence>
<evidence type="ECO:0000256" key="5">
    <source>
        <dbReference type="ARBA" id="ARBA00022694"/>
    </source>
</evidence>
<feature type="non-terminal residue" evidence="11">
    <location>
        <position position="633"/>
    </location>
</feature>
<evidence type="ECO:0000256" key="3">
    <source>
        <dbReference type="ARBA" id="ARBA00012665"/>
    </source>
</evidence>
<comment type="catalytic activity">
    <reaction evidence="9">
        <text>adenosine(37) in tRNA + dimethylallyl diphosphate = N(6)-dimethylallyladenosine(37) in tRNA + diphosphate</text>
        <dbReference type="Rhea" id="RHEA:26482"/>
        <dbReference type="Rhea" id="RHEA-COMP:10162"/>
        <dbReference type="Rhea" id="RHEA-COMP:10375"/>
        <dbReference type="ChEBI" id="CHEBI:33019"/>
        <dbReference type="ChEBI" id="CHEBI:57623"/>
        <dbReference type="ChEBI" id="CHEBI:74411"/>
        <dbReference type="ChEBI" id="CHEBI:74415"/>
        <dbReference type="EC" id="2.5.1.75"/>
    </reaction>
</comment>
<protein>
    <recommendedName>
        <fullName evidence="3">tRNA dimethylallyltransferase</fullName>
        <ecNumber evidence="3">2.5.1.75</ecNumber>
    </recommendedName>
</protein>
<gene>
    <name evidence="11" type="ORF">VaNZ11_008337</name>
</gene>
<keyword evidence="12" id="KW-1185">Reference proteome</keyword>
<dbReference type="Pfam" id="PF01715">
    <property type="entry name" value="IPPT"/>
    <property type="match status" value="2"/>
</dbReference>
<keyword evidence="8" id="KW-0460">Magnesium</keyword>
<reference evidence="11 12" key="1">
    <citation type="journal article" date="2023" name="IScience">
        <title>Expanded male sex-determining region conserved during the evolution of homothallism in the green alga Volvox.</title>
        <authorList>
            <person name="Yamamoto K."/>
            <person name="Matsuzaki R."/>
            <person name="Mahakham W."/>
            <person name="Heman W."/>
            <person name="Sekimoto H."/>
            <person name="Kawachi M."/>
            <person name="Minakuchi Y."/>
            <person name="Toyoda A."/>
            <person name="Nozaki H."/>
        </authorList>
    </citation>
    <scope>NUCLEOTIDE SEQUENCE [LARGE SCALE GENOMIC DNA]</scope>
    <source>
        <strain evidence="11 12">NIES-4468</strain>
    </source>
</reference>
<dbReference type="SUPFAM" id="SSF52540">
    <property type="entry name" value="P-loop containing nucleoside triphosphate hydrolases"/>
    <property type="match status" value="1"/>
</dbReference>
<feature type="compositionally biased region" description="Low complexity" evidence="10">
    <location>
        <begin position="276"/>
        <end position="295"/>
    </location>
</feature>